<protein>
    <submittedName>
        <fullName evidence="1">DNA-binding protein</fullName>
    </submittedName>
</protein>
<dbReference type="Proteomes" id="UP000306319">
    <property type="component" value="Unassembled WGS sequence"/>
</dbReference>
<proteinExistence type="predicted"/>
<reference evidence="1" key="1">
    <citation type="submission" date="2019-04" db="EMBL/GenBank/DDBJ databases">
        <title>Microbes associate with the intestines of laboratory mice.</title>
        <authorList>
            <person name="Navarre W."/>
            <person name="Wong E."/>
            <person name="Huang K."/>
            <person name="Tropini C."/>
            <person name="Ng K."/>
            <person name="Yu B."/>
        </authorList>
    </citation>
    <scope>NUCLEOTIDE SEQUENCE</scope>
    <source>
        <strain evidence="1">NM04_E33</strain>
    </source>
</reference>
<organism evidence="1 2">
    <name type="scientific">Lepagella muris</name>
    <dbReference type="NCBI Taxonomy" id="3032870"/>
    <lineage>
        <taxon>Bacteria</taxon>
        <taxon>Pseudomonadati</taxon>
        <taxon>Bacteroidota</taxon>
        <taxon>Bacteroidia</taxon>
        <taxon>Bacteroidales</taxon>
        <taxon>Muribaculaceae</taxon>
        <taxon>Lepagella</taxon>
    </lineage>
</organism>
<name>A0AC61RFZ2_9BACT</name>
<keyword evidence="1" id="KW-0238">DNA-binding</keyword>
<accession>A0AC61RFZ2</accession>
<evidence type="ECO:0000313" key="1">
    <source>
        <dbReference type="EMBL" id="TGY78306.1"/>
    </source>
</evidence>
<keyword evidence="2" id="KW-1185">Reference proteome</keyword>
<dbReference type="EMBL" id="SRYB01000014">
    <property type="protein sequence ID" value="TGY78306.1"/>
    <property type="molecule type" value="Genomic_DNA"/>
</dbReference>
<gene>
    <name evidence="1" type="ORF">E5331_10495</name>
</gene>
<sequence>MSIMTSNTKNPNMSYVLIDEKRLERISEGITFIADFIRSIFEEKTKRDTDRLLTNTEAAELLNVSTRTLARMRANGSIAYSIVEGSCRYSYNDIWDAVERCKIKSTPRIQAEFEHNYHAVISKRNTTWRR</sequence>
<comment type="caution">
    <text evidence="1">The sequence shown here is derived from an EMBL/GenBank/DDBJ whole genome shotgun (WGS) entry which is preliminary data.</text>
</comment>
<evidence type="ECO:0000313" key="2">
    <source>
        <dbReference type="Proteomes" id="UP000306319"/>
    </source>
</evidence>